<dbReference type="EMBL" id="JAIW01000015">
    <property type="protein sequence ID" value="KLE11070.1"/>
    <property type="molecule type" value="Genomic_DNA"/>
</dbReference>
<gene>
    <name evidence="1" type="ORF">AF80_02375</name>
</gene>
<dbReference type="PATRIC" id="fig|1447263.3.peg.459"/>
<protein>
    <submittedName>
        <fullName evidence="1">Uncharacterized protein</fullName>
    </submittedName>
</protein>
<evidence type="ECO:0000313" key="1">
    <source>
        <dbReference type="EMBL" id="KLE11070.1"/>
    </source>
</evidence>
<dbReference type="AlphaFoldDB" id="A0A0G9KZE4"/>
<dbReference type="RefSeq" id="WP_155400713.1">
    <property type="nucleotide sequence ID" value="NZ_JAIW01000015.1"/>
</dbReference>
<dbReference type="Proteomes" id="UP000035154">
    <property type="component" value="Unassembled WGS sequence"/>
</dbReference>
<name>A0A0G9KZE4_9BACT</name>
<comment type="caution">
    <text evidence="1">The sequence shown here is derived from an EMBL/GenBank/DDBJ whole genome shotgun (WGS) entry which is preliminary data.</text>
</comment>
<sequence length="48" mass="5568">MNLKLDENNKAIFICNGREHVIINAEIIGNYIDVKFEDDTPLTIYNNE</sequence>
<proteinExistence type="predicted"/>
<evidence type="ECO:0000313" key="2">
    <source>
        <dbReference type="Proteomes" id="UP000035154"/>
    </source>
</evidence>
<reference evidence="1 2" key="1">
    <citation type="submission" date="2014-01" db="EMBL/GenBank/DDBJ databases">
        <title>Development of a Comparative Genomic Fingerprinting Assay for High Resolution Genotyping of Arcobacter butzleri.</title>
        <authorList>
            <person name="Webb A.L."/>
            <person name="Inglis G.D."/>
            <person name="Kruczkiewicz P."/>
            <person name="Selinger L.B."/>
            <person name="Taboada E.N."/>
        </authorList>
    </citation>
    <scope>NUCLEOTIDE SEQUENCE [LARGE SCALE GENOMIC DNA]</scope>
    <source>
        <strain evidence="1 2">L355</strain>
    </source>
</reference>
<organism evidence="1 2">
    <name type="scientific">Aliarcobacter butzleri L355</name>
    <dbReference type="NCBI Taxonomy" id="1447263"/>
    <lineage>
        <taxon>Bacteria</taxon>
        <taxon>Pseudomonadati</taxon>
        <taxon>Campylobacterota</taxon>
        <taxon>Epsilonproteobacteria</taxon>
        <taxon>Campylobacterales</taxon>
        <taxon>Arcobacteraceae</taxon>
        <taxon>Aliarcobacter</taxon>
    </lineage>
</organism>
<accession>A0A0G9KZE4</accession>